<reference evidence="1 2" key="1">
    <citation type="submission" date="2016-04" db="EMBL/GenBank/DDBJ databases">
        <title>New species of Pectobacterium.</title>
        <authorList>
            <person name="Waleron M."/>
            <person name="Misztak A.E."/>
            <person name="Waleron K."/>
        </authorList>
    </citation>
    <scope>NUCLEOTIDE SEQUENCE [LARGE SCALE GENOMIC DNA]</scope>
    <source>
        <strain evidence="1 2">IFB5232</strain>
    </source>
</reference>
<protein>
    <submittedName>
        <fullName evidence="1">Uncharacterized protein</fullName>
    </submittedName>
</protein>
<gene>
    <name evidence="1" type="ORF">A0G03_18675</name>
</gene>
<evidence type="ECO:0000313" key="2">
    <source>
        <dbReference type="Proteomes" id="UP000234468"/>
    </source>
</evidence>
<name>A0ABX4S2L5_9GAMM</name>
<dbReference type="EMBL" id="LXFV01000026">
    <property type="protein sequence ID" value="PKX84765.1"/>
    <property type="molecule type" value="Genomic_DNA"/>
</dbReference>
<proteinExistence type="predicted"/>
<accession>A0ABX4S2L5</accession>
<organism evidence="1 2">
    <name type="scientific">Pectobacterium peruviense</name>
    <dbReference type="NCBI Taxonomy" id="2066479"/>
    <lineage>
        <taxon>Bacteria</taxon>
        <taxon>Pseudomonadati</taxon>
        <taxon>Pseudomonadota</taxon>
        <taxon>Gammaproteobacteria</taxon>
        <taxon>Enterobacterales</taxon>
        <taxon>Pectobacteriaceae</taxon>
        <taxon>Pectobacterium</taxon>
    </lineage>
</organism>
<sequence>MGNGNNIYRWFAGQTIEGAKGIKSKPQSYFRGDPVYLPPKKSEWTALVEQCKPEVNPIANGVFIWTEIKGAGHVFVSVHENNDAHVYTYGRFGRRWFGALLGDGILNFLKYEDARMYYRNELYKMEAKVFRIDDADLFITRKYFERLWENGAPSIQTPDMRDATQRRGKTVDQYDVTGKNCTTHTMDGIKFAGSSVFSAGYNTNSQMRVDLEESFAVPVSLQRYLMGKSAGASMQVADVTGEFKKQYPNIDNFMPTEETLRSRGESAVTEVASALGYGSSYSGGSVGGLLGGFSDANK</sequence>
<evidence type="ECO:0000313" key="1">
    <source>
        <dbReference type="EMBL" id="PKX84765.1"/>
    </source>
</evidence>
<dbReference type="Proteomes" id="UP000234468">
    <property type="component" value="Unassembled WGS sequence"/>
</dbReference>
<comment type="caution">
    <text evidence="1">The sequence shown here is derived from an EMBL/GenBank/DDBJ whole genome shotgun (WGS) entry which is preliminary data.</text>
</comment>
<dbReference type="RefSeq" id="WP_048259449.1">
    <property type="nucleotide sequence ID" value="NZ_AODU01000009.1"/>
</dbReference>
<keyword evidence="2" id="KW-1185">Reference proteome</keyword>